<evidence type="ECO:0000313" key="2">
    <source>
        <dbReference type="EMBL" id="PZF91530.1"/>
    </source>
</evidence>
<evidence type="ECO:0000259" key="1">
    <source>
        <dbReference type="PROSITE" id="PS51186"/>
    </source>
</evidence>
<dbReference type="Proteomes" id="UP000248749">
    <property type="component" value="Unassembled WGS sequence"/>
</dbReference>
<accession>A0A2W2C126</accession>
<evidence type="ECO:0000313" key="3">
    <source>
        <dbReference type="Proteomes" id="UP000248749"/>
    </source>
</evidence>
<dbReference type="SUPFAM" id="SSF55729">
    <property type="entry name" value="Acyl-CoA N-acyltransferases (Nat)"/>
    <property type="match status" value="1"/>
</dbReference>
<dbReference type="InterPro" id="IPR016181">
    <property type="entry name" value="Acyl_CoA_acyltransferase"/>
</dbReference>
<comment type="caution">
    <text evidence="2">The sequence shown here is derived from an EMBL/GenBank/DDBJ whole genome shotgun (WGS) entry which is preliminary data.</text>
</comment>
<feature type="domain" description="N-acetyltransferase" evidence="1">
    <location>
        <begin position="20"/>
        <end position="160"/>
    </location>
</feature>
<keyword evidence="3" id="KW-1185">Reference proteome</keyword>
<dbReference type="PANTHER" id="PTHR43792">
    <property type="entry name" value="GNAT FAMILY, PUTATIVE (AFU_ORTHOLOGUE AFUA_3G00765)-RELATED-RELATED"/>
    <property type="match status" value="1"/>
</dbReference>
<dbReference type="OrthoDB" id="5125488at2"/>
<dbReference type="AlphaFoldDB" id="A0A2W2C126"/>
<reference evidence="2 3" key="1">
    <citation type="submission" date="2018-01" db="EMBL/GenBank/DDBJ databases">
        <title>Draft genome sequence of Salinispora sp. 13K206.</title>
        <authorList>
            <person name="Sahin N."/>
            <person name="Saygin H."/>
            <person name="Ay H."/>
        </authorList>
    </citation>
    <scope>NUCLEOTIDE SEQUENCE [LARGE SCALE GENOMIC DNA]</scope>
    <source>
        <strain evidence="2 3">13K206</strain>
    </source>
</reference>
<dbReference type="InterPro" id="IPR051531">
    <property type="entry name" value="N-acetyltransferase"/>
</dbReference>
<protein>
    <submittedName>
        <fullName evidence="2">GNAT family N-acetyltransferase</fullName>
    </submittedName>
</protein>
<dbReference type="GO" id="GO:0016747">
    <property type="term" value="F:acyltransferase activity, transferring groups other than amino-acyl groups"/>
    <property type="evidence" value="ECO:0007669"/>
    <property type="project" value="InterPro"/>
</dbReference>
<organism evidence="2 3">
    <name type="scientific">Micromonospora deserti</name>
    <dbReference type="NCBI Taxonomy" id="2070366"/>
    <lineage>
        <taxon>Bacteria</taxon>
        <taxon>Bacillati</taxon>
        <taxon>Actinomycetota</taxon>
        <taxon>Actinomycetes</taxon>
        <taxon>Micromonosporales</taxon>
        <taxon>Micromonosporaceae</taxon>
        <taxon>Micromonospora</taxon>
    </lineage>
</organism>
<dbReference type="Gene3D" id="3.40.630.30">
    <property type="match status" value="1"/>
</dbReference>
<keyword evidence="2" id="KW-0808">Transferase</keyword>
<dbReference type="InterPro" id="IPR000182">
    <property type="entry name" value="GNAT_dom"/>
</dbReference>
<dbReference type="Pfam" id="PF13302">
    <property type="entry name" value="Acetyltransf_3"/>
    <property type="match status" value="1"/>
</dbReference>
<sequence length="166" mass="18037">MGELQRLDVRHAGAVLRFERENRAWFARSVPDRGDDYFAGFEARHAALLAEQSTGRCHFHVLVDDDGEVLGRFNLVDVADGEAELGYRVAERAAGRGVATDGVRRVCTLAHQAYGLRRLTAVTTLDNAGSLAVLRRTGFTPAGEVTLDGRPGLRHVRDLTAGPVGD</sequence>
<proteinExistence type="predicted"/>
<dbReference type="PROSITE" id="PS51186">
    <property type="entry name" value="GNAT"/>
    <property type="match status" value="1"/>
</dbReference>
<dbReference type="EMBL" id="POUB01000206">
    <property type="protein sequence ID" value="PZF91530.1"/>
    <property type="molecule type" value="Genomic_DNA"/>
</dbReference>
<gene>
    <name evidence="2" type="ORF">C1I99_23420</name>
</gene>
<name>A0A2W2C126_9ACTN</name>